<keyword evidence="5" id="KW-0614">Plasmid</keyword>
<dbReference type="InterPro" id="IPR051257">
    <property type="entry name" value="Diverse_CBS-Domain"/>
</dbReference>
<gene>
    <name evidence="5" type="ordered locus">trd_A0311</name>
</gene>
<dbReference type="CDD" id="cd00293">
    <property type="entry name" value="USP-like"/>
    <property type="match status" value="2"/>
</dbReference>
<dbReference type="InterPro" id="IPR006015">
    <property type="entry name" value="Universal_stress_UspA"/>
</dbReference>
<dbReference type="InterPro" id="IPR000644">
    <property type="entry name" value="CBS_dom"/>
</dbReference>
<name>B9L3E7_THERP</name>
<dbReference type="Pfam" id="PF00571">
    <property type="entry name" value="CBS"/>
    <property type="match status" value="2"/>
</dbReference>
<evidence type="ECO:0000256" key="3">
    <source>
        <dbReference type="PROSITE-ProRule" id="PRU00703"/>
    </source>
</evidence>
<dbReference type="PRINTS" id="PR01438">
    <property type="entry name" value="UNVRSLSTRESS"/>
</dbReference>
<evidence type="ECO:0000256" key="1">
    <source>
        <dbReference type="ARBA" id="ARBA00008791"/>
    </source>
</evidence>
<keyword evidence="6" id="KW-1185">Reference proteome</keyword>
<dbReference type="HOGENOM" id="CLU_591755_0_0_0"/>
<proteinExistence type="inferred from homology"/>
<feature type="domain" description="CBS" evidence="4">
    <location>
        <begin position="399"/>
        <end position="454"/>
    </location>
</feature>
<evidence type="ECO:0000256" key="2">
    <source>
        <dbReference type="ARBA" id="ARBA00023122"/>
    </source>
</evidence>
<dbReference type="InterPro" id="IPR014729">
    <property type="entry name" value="Rossmann-like_a/b/a_fold"/>
</dbReference>
<evidence type="ECO:0000313" key="6">
    <source>
        <dbReference type="Proteomes" id="UP000000447"/>
    </source>
</evidence>
<dbReference type="InterPro" id="IPR006016">
    <property type="entry name" value="UspA"/>
</dbReference>
<dbReference type="AlphaFoldDB" id="B9L3E7"/>
<dbReference type="Gene3D" id="3.40.50.620">
    <property type="entry name" value="HUPs"/>
    <property type="match status" value="1"/>
</dbReference>
<dbReference type="OrthoDB" id="9808582at2"/>
<dbReference type="CDD" id="cd04586">
    <property type="entry name" value="CBS_pair_BON_assoc"/>
    <property type="match status" value="1"/>
</dbReference>
<reference evidence="5 6" key="1">
    <citation type="journal article" date="2009" name="PLoS ONE">
        <title>Complete genome sequence of the aerobic CO-oxidizing thermophile Thermomicrobium roseum.</title>
        <authorList>
            <person name="Wu D."/>
            <person name="Raymond J."/>
            <person name="Wu M."/>
            <person name="Chatterji S."/>
            <person name="Ren Q."/>
            <person name="Graham J.E."/>
            <person name="Bryant D.A."/>
            <person name="Robb F."/>
            <person name="Colman A."/>
            <person name="Tallon L.J."/>
            <person name="Badger J.H."/>
            <person name="Madupu R."/>
            <person name="Ward N.L."/>
            <person name="Eisen J.A."/>
        </authorList>
    </citation>
    <scope>NUCLEOTIDE SEQUENCE [LARGE SCALE GENOMIC DNA]</scope>
    <source>
        <strain evidence="6">ATCC 27502 / DSM 5159 / P-2</strain>
        <plasmid evidence="5">unnamed</plasmid>
    </source>
</reference>
<protein>
    <submittedName>
        <fullName evidence="5">UspA domain protein, putative</fullName>
    </submittedName>
</protein>
<sequence>MAGPVVVPVLPTYLDPERVTHCAIPFGRAIAQRLGSELVLLSIVEVTESLRSYLEAEGEQVEQLVQRWLEQRRASLERLRNAISDVSCRIEVRLGEPAKEIVAYADASQAAVIVMSSHGRLGVARLLVGSVTFSVMQRARQPALVVRARVPVPAPNASVTFSPVLVPLDGSALAEEAIDTALDLLGQGSEPLQLHLFHVLAEEEDPARWERYLEAVAQRVRARGYPTSWSLGSGPVAETIAAEAAARQAGLIAMGTHGMSGIRRVLLGSTAEHVLHATTVPLLLHRPQAVRQALEEPATANETLRARDIMTPDPVTVGPDATLEQVARLMLDRQIGAVPVVDADGRLLGLIREEDFLAQEKPIPFAAFRAPQLFGHWLNAEGIERIYAEARTMKAGDVAQAPAVTVTEDTPLSRIAQLMVERDVRHIPVVRDGKLVGIVTRHDVLKAVARQRSTSATTGHAS</sequence>
<geneLocation type="plasmid" evidence="6">
    <name>Tros</name>
</geneLocation>
<dbReference type="SMART" id="SM00116">
    <property type="entry name" value="CBS"/>
    <property type="match status" value="2"/>
</dbReference>
<keyword evidence="2 3" id="KW-0129">CBS domain</keyword>
<comment type="similarity">
    <text evidence="1">Belongs to the universal stress protein A family.</text>
</comment>
<dbReference type="Gene3D" id="3.40.50.12370">
    <property type="match status" value="1"/>
</dbReference>
<dbReference type="EMBL" id="CP001276">
    <property type="protein sequence ID" value="ACM07291.1"/>
    <property type="molecule type" value="Genomic_DNA"/>
</dbReference>
<feature type="domain" description="CBS" evidence="4">
    <location>
        <begin position="310"/>
        <end position="368"/>
    </location>
</feature>
<dbReference type="RefSeq" id="WP_012643278.1">
    <property type="nucleotide sequence ID" value="NC_011961.1"/>
</dbReference>
<accession>B9L3E7</accession>
<dbReference type="KEGG" id="tro:trd_A0311"/>
<dbReference type="PANTHER" id="PTHR43080:SF26">
    <property type="entry name" value="REGULATORY PROTEIN"/>
    <property type="match status" value="1"/>
</dbReference>
<dbReference type="Gene3D" id="3.10.580.10">
    <property type="entry name" value="CBS-domain"/>
    <property type="match status" value="1"/>
</dbReference>
<evidence type="ECO:0000259" key="4">
    <source>
        <dbReference type="PROSITE" id="PS51371"/>
    </source>
</evidence>
<dbReference type="Pfam" id="PF00582">
    <property type="entry name" value="Usp"/>
    <property type="match status" value="2"/>
</dbReference>
<dbReference type="eggNOG" id="COG0589">
    <property type="taxonomic scope" value="Bacteria"/>
</dbReference>
<dbReference type="PROSITE" id="PS51371">
    <property type="entry name" value="CBS"/>
    <property type="match status" value="2"/>
</dbReference>
<dbReference type="SUPFAM" id="SSF52402">
    <property type="entry name" value="Adenine nucleotide alpha hydrolases-like"/>
    <property type="match status" value="2"/>
</dbReference>
<dbReference type="eggNOG" id="COG0517">
    <property type="taxonomic scope" value="Bacteria"/>
</dbReference>
<dbReference type="SUPFAM" id="SSF54631">
    <property type="entry name" value="CBS-domain pair"/>
    <property type="match status" value="1"/>
</dbReference>
<organism evidence="5 6">
    <name type="scientific">Thermomicrobium roseum (strain ATCC 27502 / DSM 5159 / P-2)</name>
    <dbReference type="NCBI Taxonomy" id="309801"/>
    <lineage>
        <taxon>Bacteria</taxon>
        <taxon>Pseudomonadati</taxon>
        <taxon>Thermomicrobiota</taxon>
        <taxon>Thermomicrobia</taxon>
        <taxon>Thermomicrobiales</taxon>
        <taxon>Thermomicrobiaceae</taxon>
        <taxon>Thermomicrobium</taxon>
    </lineage>
</organism>
<evidence type="ECO:0000313" key="5">
    <source>
        <dbReference type="EMBL" id="ACM07291.1"/>
    </source>
</evidence>
<dbReference type="PANTHER" id="PTHR43080">
    <property type="entry name" value="CBS DOMAIN-CONTAINING PROTEIN CBSX3, MITOCHONDRIAL"/>
    <property type="match status" value="1"/>
</dbReference>
<dbReference type="Proteomes" id="UP000000447">
    <property type="component" value="Plasmid unnamed"/>
</dbReference>
<dbReference type="InterPro" id="IPR046342">
    <property type="entry name" value="CBS_dom_sf"/>
</dbReference>